<keyword evidence="3" id="KW-1185">Reference proteome</keyword>
<feature type="compositionally biased region" description="Basic residues" evidence="1">
    <location>
        <begin position="744"/>
        <end position="755"/>
    </location>
</feature>
<dbReference type="EMBL" id="ML977321">
    <property type="protein sequence ID" value="KAF2116223.1"/>
    <property type="molecule type" value="Genomic_DNA"/>
</dbReference>
<evidence type="ECO:0000256" key="1">
    <source>
        <dbReference type="SAM" id="MobiDB-lite"/>
    </source>
</evidence>
<dbReference type="InterPro" id="IPR017956">
    <property type="entry name" value="AT_hook_DNA-bd_motif"/>
</dbReference>
<protein>
    <submittedName>
        <fullName evidence="2">Uncharacterized protein</fullName>
    </submittedName>
</protein>
<dbReference type="SMART" id="SM00384">
    <property type="entry name" value="AT_hook"/>
    <property type="match status" value="2"/>
</dbReference>
<feature type="compositionally biased region" description="Low complexity" evidence="1">
    <location>
        <begin position="450"/>
        <end position="464"/>
    </location>
</feature>
<sequence>MAACARAAMLSDDLDSSHPESSPDPLAASLRINNSRPRRKSTRPTKEPLADSSPNKQGRRMSITEQLLDLSSPSKSMIMNTGRPGGASPWKIKVTVEAEPGSGSDGENMQSPTVKRVTRTKTTTVPLKDADASSPVKRRGRPRKSEGVKPKRSGTPVRRRSKSKAKATDVDSTEHNAAESSTDVPPKKKRGRPRKSIQLAVEDDGTVADFDTEASRVDNTVADDFVSIEPEADVPEAQEPIATPAIARERRTPATVTFAEPNESPSKEPHTSTPSRDDTSRKIARRKNTPAAKGKIVFEDSSDDEVEAPTPTTSADERSKSPIHVPSKERLQQEVNFIEATADIPNHMSDDDDDDDFRDVTHFAFDEGVTRGPEDTTILDSENFSMVSVDSLPSGGGLSSPALDIARHAPAFARSGPSLDNSYLNIPSRASRATRSSPLPSPRITPPPSETTTTSQPQASSPASRQREVTPVNYERSPSNPPAIEPGLSCHSTASTPKLARVVKAGVELQGVLDPVRITPTALSPEEALVEQRDRLDDLFRGFSEGTRRELQAGLRLGEQLARQNHERRSRESTPALSSPCKVAASRKQTDDVFSSQAKQRNSRLLTPEDQDYVLAPPPPSTQEIEVRYPSLQALEEESQLMSPAGSVDEMSWRADTPPPVRAESSGAQQLSFANVERNNVLSRAGSFVAPEPAQHGYGDIWQEEASRSPGSEDDNGGAGAQQPEKTPQLQDLFADDGQPIKPARAKIPKSWRRRSSSDFNYSDEAEIPEDTPSSTESDEPKASALEKGKGKVLEPVIPEEVYEEDDASVASDDTGMFFQSNLPNVFRNRTREARRRMTADHVDLTQLIEEGGSILPESSPVVRTPAKPDPFRDTPPQIALVQAAPFRSSPLRQELRASDSDNSYQQFDESLLPQSSPFRTQVDDTIASDEQQLYNEMEVTNSSLRRVREEADAHAYAYQPQDRTLGDITELTENSRSHLSTMMLPSSPPQMLEDSILAPKKHYPSLFGEGAMSKPSPAKLFVKPSPLKPIVSKPAIAITPPVEEEPQEPLVKEAYSRPQRPGLISRLSSTLWNAIGTPAPPPQHPAIADFDHLPNVEPWTKTHYKALDQLYQAHKKQPTLFAPSSSPNSTNTNNDLLARFLQTNNHPFVGAKLSSWGYSVTMTKPLVVLCAVFTQLLTLKDIAEYERVTGKSIQLGDCGPGPAGTAIEGLEVVQRLATIIMGAELRKDEKKGKVVERVGGMEVQWPR</sequence>
<dbReference type="AlphaFoldDB" id="A0A6A5ZBE0"/>
<dbReference type="PRINTS" id="PR00929">
    <property type="entry name" value="ATHOOK"/>
</dbReference>
<reference evidence="2" key="1">
    <citation type="journal article" date="2020" name="Stud. Mycol.">
        <title>101 Dothideomycetes genomes: a test case for predicting lifestyles and emergence of pathogens.</title>
        <authorList>
            <person name="Haridas S."/>
            <person name="Albert R."/>
            <person name="Binder M."/>
            <person name="Bloem J."/>
            <person name="Labutti K."/>
            <person name="Salamov A."/>
            <person name="Andreopoulos B."/>
            <person name="Baker S."/>
            <person name="Barry K."/>
            <person name="Bills G."/>
            <person name="Bluhm B."/>
            <person name="Cannon C."/>
            <person name="Castanera R."/>
            <person name="Culley D."/>
            <person name="Daum C."/>
            <person name="Ezra D."/>
            <person name="Gonzalez J."/>
            <person name="Henrissat B."/>
            <person name="Kuo A."/>
            <person name="Liang C."/>
            <person name="Lipzen A."/>
            <person name="Lutzoni F."/>
            <person name="Magnuson J."/>
            <person name="Mondo S."/>
            <person name="Nolan M."/>
            <person name="Ohm R."/>
            <person name="Pangilinan J."/>
            <person name="Park H.-J."/>
            <person name="Ramirez L."/>
            <person name="Alfaro M."/>
            <person name="Sun H."/>
            <person name="Tritt A."/>
            <person name="Yoshinaga Y."/>
            <person name="Zwiers L.-H."/>
            <person name="Turgeon B."/>
            <person name="Goodwin S."/>
            <person name="Spatafora J."/>
            <person name="Crous P."/>
            <person name="Grigoriev I."/>
        </authorList>
    </citation>
    <scope>NUCLEOTIDE SEQUENCE</scope>
    <source>
        <strain evidence="2">CBS 627.86</strain>
    </source>
</reference>
<feature type="compositionally biased region" description="Acidic residues" evidence="1">
    <location>
        <begin position="201"/>
        <end position="212"/>
    </location>
</feature>
<feature type="compositionally biased region" description="Polar residues" evidence="1">
    <location>
        <begin position="63"/>
        <end position="79"/>
    </location>
</feature>
<gene>
    <name evidence="2" type="ORF">BDV96DRAFT_573596</name>
</gene>
<organism evidence="2 3">
    <name type="scientific">Lophiotrema nucula</name>
    <dbReference type="NCBI Taxonomy" id="690887"/>
    <lineage>
        <taxon>Eukaryota</taxon>
        <taxon>Fungi</taxon>
        <taxon>Dikarya</taxon>
        <taxon>Ascomycota</taxon>
        <taxon>Pezizomycotina</taxon>
        <taxon>Dothideomycetes</taxon>
        <taxon>Pleosporomycetidae</taxon>
        <taxon>Pleosporales</taxon>
        <taxon>Lophiotremataceae</taxon>
        <taxon>Lophiotrema</taxon>
    </lineage>
</organism>
<evidence type="ECO:0000313" key="3">
    <source>
        <dbReference type="Proteomes" id="UP000799770"/>
    </source>
</evidence>
<accession>A0A6A5ZBE0</accession>
<feature type="region of interest" description="Disordered" evidence="1">
    <location>
        <begin position="704"/>
        <end position="798"/>
    </location>
</feature>
<feature type="compositionally biased region" description="Polar residues" evidence="1">
    <location>
        <begin position="901"/>
        <end position="919"/>
    </location>
</feature>
<dbReference type="Proteomes" id="UP000799770">
    <property type="component" value="Unassembled WGS sequence"/>
</dbReference>
<feature type="region of interest" description="Disordered" evidence="1">
    <location>
        <begin position="638"/>
        <end position="668"/>
    </location>
</feature>
<feature type="compositionally biased region" description="Basic and acidic residues" evidence="1">
    <location>
        <begin position="166"/>
        <end position="177"/>
    </location>
</feature>
<feature type="compositionally biased region" description="Basic and acidic residues" evidence="1">
    <location>
        <begin position="265"/>
        <end position="281"/>
    </location>
</feature>
<name>A0A6A5ZBE0_9PLEO</name>
<feature type="compositionally biased region" description="Basic and acidic residues" evidence="1">
    <location>
        <begin position="315"/>
        <end position="332"/>
    </location>
</feature>
<feature type="compositionally biased region" description="Polar residues" evidence="1">
    <location>
        <begin position="592"/>
        <end position="605"/>
    </location>
</feature>
<feature type="compositionally biased region" description="Basic and acidic residues" evidence="1">
    <location>
        <begin position="779"/>
        <end position="793"/>
    </location>
</feature>
<feature type="compositionally biased region" description="Pro residues" evidence="1">
    <location>
        <begin position="439"/>
        <end position="449"/>
    </location>
</feature>
<feature type="region of interest" description="Disordered" evidence="1">
    <location>
        <begin position="562"/>
        <end position="623"/>
    </location>
</feature>
<feature type="region of interest" description="Disordered" evidence="1">
    <location>
        <begin position="856"/>
        <end position="919"/>
    </location>
</feature>
<feature type="region of interest" description="Disordered" evidence="1">
    <location>
        <begin position="430"/>
        <end position="492"/>
    </location>
</feature>
<proteinExistence type="predicted"/>
<dbReference type="GO" id="GO:0003677">
    <property type="term" value="F:DNA binding"/>
    <property type="evidence" value="ECO:0007669"/>
    <property type="project" value="InterPro"/>
</dbReference>
<dbReference type="OrthoDB" id="3946221at2759"/>
<feature type="region of interest" description="Disordered" evidence="1">
    <location>
        <begin position="1"/>
        <end position="334"/>
    </location>
</feature>
<evidence type="ECO:0000313" key="2">
    <source>
        <dbReference type="EMBL" id="KAF2116223.1"/>
    </source>
</evidence>